<name>A0ACB7IPF7_PLECO</name>
<evidence type="ECO:0000313" key="2">
    <source>
        <dbReference type="Proteomes" id="UP000824881"/>
    </source>
</evidence>
<reference evidence="1 2" key="1">
    <citation type="journal article" date="2021" name="Appl. Environ. Microbiol.">
        <title>Genetic linkage and physical mapping for an oyster mushroom Pleurotus cornucopiae and QTL analysis for the trait cap color.</title>
        <authorList>
            <person name="Zhang Y."/>
            <person name="Gao W."/>
            <person name="Sonnenberg A."/>
            <person name="Chen Q."/>
            <person name="Zhang J."/>
            <person name="Huang C."/>
        </authorList>
    </citation>
    <scope>NUCLEOTIDE SEQUENCE [LARGE SCALE GENOMIC DNA]</scope>
    <source>
        <strain evidence="1">CCMSSC00406</strain>
    </source>
</reference>
<organism evidence="1 2">
    <name type="scientific">Pleurotus cornucopiae</name>
    <name type="common">Cornucopia mushroom</name>
    <dbReference type="NCBI Taxonomy" id="5321"/>
    <lineage>
        <taxon>Eukaryota</taxon>
        <taxon>Fungi</taxon>
        <taxon>Dikarya</taxon>
        <taxon>Basidiomycota</taxon>
        <taxon>Agaricomycotina</taxon>
        <taxon>Agaricomycetes</taxon>
        <taxon>Agaricomycetidae</taxon>
        <taxon>Agaricales</taxon>
        <taxon>Pleurotineae</taxon>
        <taxon>Pleurotaceae</taxon>
        <taxon>Pleurotus</taxon>
    </lineage>
</organism>
<accession>A0ACB7IPF7</accession>
<evidence type="ECO:0000313" key="1">
    <source>
        <dbReference type="EMBL" id="KAG9218916.1"/>
    </source>
</evidence>
<dbReference type="Proteomes" id="UP000824881">
    <property type="component" value="Unassembled WGS sequence"/>
</dbReference>
<dbReference type="EMBL" id="WQMT02000009">
    <property type="protein sequence ID" value="KAG9218916.1"/>
    <property type="molecule type" value="Genomic_DNA"/>
</dbReference>
<gene>
    <name evidence="1" type="ORF">CCMSSC00406_0000970</name>
</gene>
<protein>
    <submittedName>
        <fullName evidence="1">Uncharacterized protein</fullName>
    </submittedName>
</protein>
<comment type="caution">
    <text evidence="1">The sequence shown here is derived from an EMBL/GenBank/DDBJ whole genome shotgun (WGS) entry which is preliminary data.</text>
</comment>
<proteinExistence type="predicted"/>
<keyword evidence="2" id="KW-1185">Reference proteome</keyword>
<sequence length="649" mass="71991">MAVKRKASTLEGPALKRRTRSSGAVVEPLDSLPATPTKVIRTYGSGRTRTVLAQTLRENEADIPEGDEGSREIPHENSIDSESGSEDELMLSPSKPSRNARVTRTGTPSSRRVMESVEILTPSKRAPRIYTSRSSRNLSETPGSSSRLPSVQRSERSQTPEKSLRLTSPKKINMRATNPAASNARYVGPCLNMQKRAILHALQSLPDTRADEGDEDEEQPRNEIVMLQLDDLLKATVTRGEGNSCLLLGPRGSGKSRIVERCIANVPQKPIIIRLSGWTEYNDRLAMREIAHQLFQQTGTAYNIDENDDPDAAGEDNPFLDTIETEQNQLLLPPPSHLPALMSTLPTLSRPTIVILDSFDLFALHPRQALLYCLLDTVQSCRAGSGRSGLAVIGITSRLDTTNLLEKRVKSRFSGRTLRTAHPRVLNAWTGLAQEVLSTPLSGNEDNEEHVETWQNSWKTNVDAFIADDAVETLLREVFAVSKDIRLLRHLLMGLVLQLTEASPYPSASHLSAVISAQRLRLQHGELHALPYPSLCLLIACMHSRTAGHDTFTFEMLYERFTRQVRASTAAPVQVNGGSIGMVRCPRPVMMGAFEEFIASRIFVCVMPATAVVSKEFIKYRCTVEFDDLRKAVARTGHAHLKRWMNKPQ</sequence>